<organism evidence="1 2">
    <name type="scientific">Actinomadura bangladeshensis</name>
    <dbReference type="NCBI Taxonomy" id="453573"/>
    <lineage>
        <taxon>Bacteria</taxon>
        <taxon>Bacillati</taxon>
        <taxon>Actinomycetota</taxon>
        <taxon>Actinomycetes</taxon>
        <taxon>Streptosporangiales</taxon>
        <taxon>Thermomonosporaceae</taxon>
        <taxon>Actinomadura</taxon>
    </lineage>
</organism>
<name>A0A4R4PEK0_9ACTN</name>
<accession>A0A4R4PEK0</accession>
<dbReference type="AlphaFoldDB" id="A0A4R4PEK0"/>
<keyword evidence="1" id="KW-0808">Transferase</keyword>
<dbReference type="GO" id="GO:0008168">
    <property type="term" value="F:methyltransferase activity"/>
    <property type="evidence" value="ECO:0007669"/>
    <property type="project" value="UniProtKB-KW"/>
</dbReference>
<dbReference type="GO" id="GO:0032259">
    <property type="term" value="P:methylation"/>
    <property type="evidence" value="ECO:0007669"/>
    <property type="project" value="UniProtKB-KW"/>
</dbReference>
<dbReference type="InterPro" id="IPR029063">
    <property type="entry name" value="SAM-dependent_MTases_sf"/>
</dbReference>
<dbReference type="InterPro" id="IPR006764">
    <property type="entry name" value="SAM_dep_MeTrfase_SAV2177_type"/>
</dbReference>
<protein>
    <submittedName>
        <fullName evidence="1">SAM-dependent methyltransferase</fullName>
    </submittedName>
</protein>
<comment type="caution">
    <text evidence="1">The sequence shown here is derived from an EMBL/GenBank/DDBJ whole genome shotgun (WGS) entry which is preliminary data.</text>
</comment>
<dbReference type="EMBL" id="SMJW01000003">
    <property type="protein sequence ID" value="TDC20107.1"/>
    <property type="molecule type" value="Genomic_DNA"/>
</dbReference>
<dbReference type="OrthoDB" id="3216820at2"/>
<dbReference type="SUPFAM" id="SSF53335">
    <property type="entry name" value="S-adenosyl-L-methionine-dependent methyltransferases"/>
    <property type="match status" value="1"/>
</dbReference>
<dbReference type="Proteomes" id="UP000295431">
    <property type="component" value="Unassembled WGS sequence"/>
</dbReference>
<dbReference type="PIRSF" id="PIRSF017393">
    <property type="entry name" value="MTase_SAV2177"/>
    <property type="match status" value="1"/>
</dbReference>
<evidence type="ECO:0000313" key="1">
    <source>
        <dbReference type="EMBL" id="TDC20107.1"/>
    </source>
</evidence>
<evidence type="ECO:0000313" key="2">
    <source>
        <dbReference type="Proteomes" id="UP000295431"/>
    </source>
</evidence>
<dbReference type="Pfam" id="PF04672">
    <property type="entry name" value="Methyltransf_19"/>
    <property type="match status" value="1"/>
</dbReference>
<dbReference type="Gene3D" id="3.40.50.150">
    <property type="entry name" value="Vaccinia Virus protein VP39"/>
    <property type="match status" value="1"/>
</dbReference>
<gene>
    <name evidence="1" type="ORF">E1284_01710</name>
</gene>
<sequence length="283" mass="30697">MAVCEETFVASDLPEESSGQDKLSRVNTNIPHPARVYDVWLGGKDNFEVDRAAAEAGLKAFPSTVKSVRANRAFLARTVEYLVAEAGIRQFLDIGTGLPAADNTHEVAQALVPECRIVYVDNDPIVLAHAEALLKSSKPGMTDYIDADLRDPATILQQAARTLDFTKPVAVMLIGVLHFIPDESNPSHIANTLMDAVPAGSHLVVSHTANDIFPEEMAAFARAMNENSTEKVTLRDREQVTGFFTGLELIEPGVVEVSRWRPRSDLEAAAPAALWGGMAHKPT</sequence>
<proteinExistence type="predicted"/>
<reference evidence="1 2" key="1">
    <citation type="submission" date="2019-03" db="EMBL/GenBank/DDBJ databases">
        <title>Draft genome sequences of novel Actinobacteria.</title>
        <authorList>
            <person name="Sahin N."/>
            <person name="Ay H."/>
            <person name="Saygin H."/>
        </authorList>
    </citation>
    <scope>NUCLEOTIDE SEQUENCE [LARGE SCALE GENOMIC DNA]</scope>
    <source>
        <strain evidence="1 2">DSM 45347</strain>
    </source>
</reference>
<keyword evidence="1" id="KW-0489">Methyltransferase</keyword>
<keyword evidence="2" id="KW-1185">Reference proteome</keyword>